<accession>A0ABT8WDS7</accession>
<gene>
    <name evidence="1" type="ORF">Q4Q35_15350</name>
</gene>
<organism evidence="1 2">
    <name type="scientific">Flavivirga aquimarina</name>
    <dbReference type="NCBI Taxonomy" id="2027862"/>
    <lineage>
        <taxon>Bacteria</taxon>
        <taxon>Pseudomonadati</taxon>
        <taxon>Bacteroidota</taxon>
        <taxon>Flavobacteriia</taxon>
        <taxon>Flavobacteriales</taxon>
        <taxon>Flavobacteriaceae</taxon>
        <taxon>Flavivirga</taxon>
    </lineage>
</organism>
<evidence type="ECO:0008006" key="3">
    <source>
        <dbReference type="Google" id="ProtNLM"/>
    </source>
</evidence>
<dbReference type="Proteomes" id="UP001176883">
    <property type="component" value="Unassembled WGS sequence"/>
</dbReference>
<proteinExistence type="predicted"/>
<name>A0ABT8WDS7_9FLAO</name>
<dbReference type="EMBL" id="JAUOEK010000142">
    <property type="protein sequence ID" value="MDO5971184.1"/>
    <property type="molecule type" value="Genomic_DNA"/>
</dbReference>
<reference evidence="1" key="1">
    <citation type="submission" date="2023-07" db="EMBL/GenBank/DDBJ databases">
        <title>Two novel species in the genus Flavivirga.</title>
        <authorList>
            <person name="Kwon K."/>
        </authorList>
    </citation>
    <scope>NUCLEOTIDE SEQUENCE</scope>
    <source>
        <strain evidence="1">KCTC 52353</strain>
    </source>
</reference>
<comment type="caution">
    <text evidence="1">The sequence shown here is derived from an EMBL/GenBank/DDBJ whole genome shotgun (WGS) entry which is preliminary data.</text>
</comment>
<dbReference type="RefSeq" id="WP_303278888.1">
    <property type="nucleotide sequence ID" value="NZ_JAUOEK010000142.1"/>
</dbReference>
<protein>
    <recommendedName>
        <fullName evidence="3">POTRA domain-containing protein</fullName>
    </recommendedName>
</protein>
<sequence length="112" mass="13617">MKIRYFLGITFLLFQVLLIIYARFVPERFFCWAPYDQHTQMEVEVVINNKKLTKKEIQERYHYRSIGWEKRSINNVFDIIKQYESTYGLNDNAKVVVKYSINGQKQQIWTLK</sequence>
<evidence type="ECO:0000313" key="2">
    <source>
        <dbReference type="Proteomes" id="UP001176883"/>
    </source>
</evidence>
<keyword evidence="2" id="KW-1185">Reference proteome</keyword>
<evidence type="ECO:0000313" key="1">
    <source>
        <dbReference type="EMBL" id="MDO5971184.1"/>
    </source>
</evidence>